<keyword evidence="3 15" id="KW-0698">rRNA processing</keyword>
<dbReference type="FunFam" id="1.10.8.480:FF:000001">
    <property type="entry name" value="rRNA adenine N(6)-methyltransferase"/>
    <property type="match status" value="1"/>
</dbReference>
<evidence type="ECO:0000256" key="8">
    <source>
        <dbReference type="ARBA" id="ARBA00022990"/>
    </source>
</evidence>
<evidence type="ECO:0000256" key="6">
    <source>
        <dbReference type="ARBA" id="ARBA00022691"/>
    </source>
</evidence>
<feature type="binding site" evidence="14">
    <location>
        <position position="199"/>
    </location>
    <ligand>
        <name>S-adenosyl-L-methionine</name>
        <dbReference type="ChEBI" id="CHEBI:59789"/>
    </ligand>
</feature>
<dbReference type="AlphaFoldDB" id="A0A673UVB3"/>
<evidence type="ECO:0000256" key="5">
    <source>
        <dbReference type="ARBA" id="ARBA00022679"/>
    </source>
</evidence>
<feature type="region of interest" description="Disordered" evidence="16">
    <location>
        <begin position="1"/>
        <end position="37"/>
    </location>
</feature>
<evidence type="ECO:0000256" key="14">
    <source>
        <dbReference type="PROSITE-ProRule" id="PRU01026"/>
    </source>
</evidence>
<evidence type="ECO:0000256" key="4">
    <source>
        <dbReference type="ARBA" id="ARBA00022603"/>
    </source>
</evidence>
<feature type="binding site" evidence="14">
    <location>
        <position position="156"/>
    </location>
    <ligand>
        <name>S-adenosyl-L-methionine</name>
        <dbReference type="ChEBI" id="CHEBI:59789"/>
    </ligand>
</feature>
<dbReference type="Gene3D" id="3.40.50.150">
    <property type="entry name" value="Vaccinia Virus protein VP39"/>
    <property type="match status" value="1"/>
</dbReference>
<dbReference type="PROSITE" id="PS51689">
    <property type="entry name" value="SAM_RNA_A_N6_MT"/>
    <property type="match status" value="1"/>
</dbReference>
<keyword evidence="4 14" id="KW-0489">Methyltransferase</keyword>
<dbReference type="GO" id="GO:0052909">
    <property type="term" value="F:18S rRNA (adenine(1779)-N(6)/adenine(1780)-N(6))-dimethyltransferase activity"/>
    <property type="evidence" value="ECO:0007669"/>
    <property type="project" value="UniProtKB-EC"/>
</dbReference>
<accession>A0A673UVB3</accession>
<reference evidence="18 19" key="1">
    <citation type="submission" date="2019-05" db="EMBL/GenBank/DDBJ databases">
        <title>A Chromosome-scale Meerkat (S. suricatta) Genome Assembly.</title>
        <authorList>
            <person name="Dudchenko O."/>
            <person name="Lieberman Aiden E."/>
            <person name="Tung J."/>
            <person name="Barreiro L.B."/>
            <person name="Clutton-Brock T.H."/>
        </authorList>
    </citation>
    <scope>NUCLEOTIDE SEQUENCE [LARGE SCALE GENOMIC DNA]</scope>
</reference>
<evidence type="ECO:0000256" key="15">
    <source>
        <dbReference type="RuleBase" id="RU362106"/>
    </source>
</evidence>
<evidence type="ECO:0000256" key="10">
    <source>
        <dbReference type="ARBA" id="ARBA00035020"/>
    </source>
</evidence>
<dbReference type="NCBIfam" id="TIGR00755">
    <property type="entry name" value="ksgA"/>
    <property type="match status" value="1"/>
</dbReference>
<reference evidence="18" key="2">
    <citation type="submission" date="2025-08" db="UniProtKB">
        <authorList>
            <consortium name="Ensembl"/>
        </authorList>
    </citation>
    <scope>IDENTIFICATION</scope>
</reference>
<keyword evidence="19" id="KW-1185">Reference proteome</keyword>
<feature type="binding site" evidence="14">
    <location>
        <position position="110"/>
    </location>
    <ligand>
        <name>S-adenosyl-L-methionine</name>
        <dbReference type="ChEBI" id="CHEBI:59789"/>
    </ligand>
</feature>
<evidence type="ECO:0000256" key="13">
    <source>
        <dbReference type="ARBA" id="ARBA00061109"/>
    </source>
</evidence>
<evidence type="ECO:0000259" key="17">
    <source>
        <dbReference type="SMART" id="SM00650"/>
    </source>
</evidence>
<keyword evidence="7 14" id="KW-0694">RNA-binding</keyword>
<dbReference type="FunFam" id="3.40.50.150:FF:000007">
    <property type="entry name" value="rRNA adenine N(6)-methyltransferase"/>
    <property type="match status" value="1"/>
</dbReference>
<evidence type="ECO:0000256" key="2">
    <source>
        <dbReference type="ARBA" id="ARBA00004642"/>
    </source>
</evidence>
<comment type="function">
    <text evidence="11">Specifically dimethylates two adjacent adenosines in the loop of a conserved hairpin near the 3'-end of 18S rRNA in the 40S particle. Involved in the pre-rRNA processing steps leading to small-subunit rRNA production independently of its RNA-modifying catalytic activity. Part of the small subunit (SSU) processome, first precursor of the small eukaryotic ribosomal subunit. During the assembly of the SSU processome in the nucleolus, many ribosome biogenesis factors, an RNA chaperone and ribosomal proteins associate with the nascent pre-rRNA and work in concert to generate RNA folding, modifications, rearrangements and cleavage as well as targeted degradation of pre-ribosomal RNA by the RNA exosome.</text>
</comment>
<feature type="domain" description="Ribosomal RNA adenine methylase transferase N-terminal" evidence="17">
    <location>
        <begin position="115"/>
        <end position="273"/>
    </location>
</feature>
<dbReference type="PROSITE" id="PS01131">
    <property type="entry name" value="RRNA_A_DIMETH"/>
    <property type="match status" value="1"/>
</dbReference>
<dbReference type="Proteomes" id="UP000472268">
    <property type="component" value="Chromosome 6"/>
</dbReference>
<keyword evidence="5 14" id="KW-0808">Transferase</keyword>
<reference evidence="18" key="3">
    <citation type="submission" date="2025-09" db="UniProtKB">
        <authorList>
            <consortium name="Ensembl"/>
        </authorList>
    </citation>
    <scope>IDENTIFICATION</scope>
</reference>
<comment type="catalytic activity">
    <reaction evidence="12">
        <text>adenosine(1779)/adenosine(1780) in 18S rRNA + 4 S-adenosyl-L-methionine = N(6)-dimethyladenosine(1779)/N(6)-dimethyladenosine(1780) in 18S rRNA + 4 S-adenosyl-L-homocysteine + 4 H(+)</text>
        <dbReference type="Rhea" id="RHEA:42780"/>
        <dbReference type="Rhea" id="RHEA-COMP:10234"/>
        <dbReference type="Rhea" id="RHEA-COMP:10236"/>
        <dbReference type="ChEBI" id="CHEBI:15378"/>
        <dbReference type="ChEBI" id="CHEBI:57856"/>
        <dbReference type="ChEBI" id="CHEBI:59789"/>
        <dbReference type="ChEBI" id="CHEBI:74411"/>
        <dbReference type="ChEBI" id="CHEBI:74493"/>
        <dbReference type="EC" id="2.1.1.183"/>
    </reaction>
</comment>
<evidence type="ECO:0000256" key="7">
    <source>
        <dbReference type="ARBA" id="ARBA00022884"/>
    </source>
</evidence>
<evidence type="ECO:0000313" key="19">
    <source>
        <dbReference type="Proteomes" id="UP000472268"/>
    </source>
</evidence>
<organism evidence="18 19">
    <name type="scientific">Suricata suricatta</name>
    <name type="common">Meerkat</name>
    <dbReference type="NCBI Taxonomy" id="37032"/>
    <lineage>
        <taxon>Eukaryota</taxon>
        <taxon>Metazoa</taxon>
        <taxon>Chordata</taxon>
        <taxon>Craniata</taxon>
        <taxon>Vertebrata</taxon>
        <taxon>Euteleostomi</taxon>
        <taxon>Mammalia</taxon>
        <taxon>Eutheria</taxon>
        <taxon>Laurasiatheria</taxon>
        <taxon>Carnivora</taxon>
        <taxon>Feliformia</taxon>
        <taxon>Herpestidae</taxon>
        <taxon>Suricata</taxon>
    </lineage>
</organism>
<dbReference type="GO" id="GO:0005730">
    <property type="term" value="C:nucleolus"/>
    <property type="evidence" value="ECO:0007669"/>
    <property type="project" value="UniProtKB-SubCell"/>
</dbReference>
<comment type="similarity">
    <text evidence="13 14 15">Belongs to the class I-like SAM-binding methyltransferase superfamily. rRNA adenine N(6)-methyltransferase family.</text>
</comment>
<keyword evidence="6 14" id="KW-0949">S-adenosyl-L-methionine</keyword>
<dbReference type="InterPro" id="IPR020598">
    <property type="entry name" value="rRNA_Ade_methylase_Trfase_N"/>
</dbReference>
<evidence type="ECO:0000256" key="12">
    <source>
        <dbReference type="ARBA" id="ARBA00049478"/>
    </source>
</evidence>
<protein>
    <recommendedName>
        <fullName evidence="15">rRNA adenine N(6)-methyltransferase</fullName>
        <ecNumber evidence="15">2.1.1.-</ecNumber>
    </recommendedName>
</protein>
<dbReference type="Ensembl" id="ENSSSUT00005028875.1">
    <property type="protein sequence ID" value="ENSSSUP00005025242.1"/>
    <property type="gene ID" value="ENSSSUG00005016346.1"/>
</dbReference>
<dbReference type="GO" id="GO:0003723">
    <property type="term" value="F:RNA binding"/>
    <property type="evidence" value="ECO:0007669"/>
    <property type="project" value="UniProtKB-UniRule"/>
</dbReference>
<gene>
    <name evidence="18" type="primary">DIMT1</name>
</gene>
<dbReference type="CDD" id="cd02440">
    <property type="entry name" value="AdoMet_MTases"/>
    <property type="match status" value="1"/>
</dbReference>
<dbReference type="Gene3D" id="1.10.8.480">
    <property type="match status" value="1"/>
</dbReference>
<feature type="binding site" evidence="14">
    <location>
        <position position="108"/>
    </location>
    <ligand>
        <name>S-adenosyl-L-methionine</name>
        <dbReference type="ChEBI" id="CHEBI:59789"/>
    </ligand>
</feature>
<feature type="binding site" evidence="14">
    <location>
        <position position="184"/>
    </location>
    <ligand>
        <name>S-adenosyl-L-methionine</name>
        <dbReference type="ChEBI" id="CHEBI:59789"/>
    </ligand>
</feature>
<dbReference type="PANTHER" id="PTHR11727">
    <property type="entry name" value="DIMETHYLADENOSINE TRANSFERASE"/>
    <property type="match status" value="1"/>
</dbReference>
<evidence type="ECO:0000256" key="9">
    <source>
        <dbReference type="ARBA" id="ARBA00023242"/>
    </source>
</evidence>
<keyword evidence="9" id="KW-0539">Nucleus</keyword>
<dbReference type="InterPro" id="IPR029063">
    <property type="entry name" value="SAM-dependent_MTases_sf"/>
</dbReference>
<comment type="subunit">
    <text evidence="10">Part of the small subunit (SSU) processome, composed of more than 70 proteins and the RNA chaperone small nucleolar RNA (snoRNA) U3.</text>
</comment>
<dbReference type="PANTHER" id="PTHR11727:SF7">
    <property type="entry name" value="DIMETHYLADENOSINE TRANSFERASE-RELATED"/>
    <property type="match status" value="1"/>
</dbReference>
<dbReference type="SMART" id="SM00650">
    <property type="entry name" value="rADc"/>
    <property type="match status" value="1"/>
</dbReference>
<evidence type="ECO:0000256" key="11">
    <source>
        <dbReference type="ARBA" id="ARBA00046134"/>
    </source>
</evidence>
<evidence type="ECO:0000256" key="1">
    <source>
        <dbReference type="ARBA" id="ARBA00004604"/>
    </source>
</evidence>
<proteinExistence type="inferred from homology"/>
<dbReference type="InterPro" id="IPR020596">
    <property type="entry name" value="rRNA_Ade_Mease_Trfase_CS"/>
</dbReference>
<dbReference type="Pfam" id="PF00398">
    <property type="entry name" value="RrnaAD"/>
    <property type="match status" value="1"/>
</dbReference>
<dbReference type="EC" id="2.1.1.-" evidence="15"/>
<name>A0A673UVB3_SURSU</name>
<evidence type="ECO:0000256" key="16">
    <source>
        <dbReference type="SAM" id="MobiDB-lite"/>
    </source>
</evidence>
<dbReference type="SUPFAM" id="SSF53335">
    <property type="entry name" value="S-adenosyl-L-methionine-dependent methyltransferases"/>
    <property type="match status" value="1"/>
</dbReference>
<evidence type="ECO:0000256" key="3">
    <source>
        <dbReference type="ARBA" id="ARBA00022552"/>
    </source>
</evidence>
<sequence length="353" mass="39637">MTTIPGGHWAPRSVPFREAEPRANGGRPHSPPPRDGEWCRHFPGGKFPRVVRGVRLWSSLISKTCRTGPVVMPKIKPGTSGRRRDRLEQSRELKSAGGLMFNTGIGQHILKNPLIVNSIIDKAALRPTDVVLEVGPGTGNMTVKLLEKAKKVIACELDPRLVAELHKRVQGTPLASKLQVLVGDVLKTDLPFFDACVANLPYQISSPFVFKLLLHRPFFRCAILMFQREFALRLVAKPGDKLYCRLSINTQLLARVDHLMKEWDGLVRITFVRKNKTLSAAFKSSAVQQLLEKNYRIHCSLHNIIIPEDFSIADKIQQILTSTGFSDKRARSMDIDDFIRLLHGFNAEGIHFS</sequence>
<dbReference type="InterPro" id="IPR001737">
    <property type="entry name" value="KsgA/Erm"/>
</dbReference>
<comment type="subcellular location">
    <subcellularLocation>
        <location evidence="1">Nucleus</location>
        <location evidence="1">Nucleolus</location>
    </subcellularLocation>
    <subcellularLocation>
        <location evidence="2">Nucleus</location>
        <location evidence="2">Nucleoplasm</location>
    </subcellularLocation>
</comment>
<dbReference type="GO" id="GO:0005654">
    <property type="term" value="C:nucleoplasm"/>
    <property type="evidence" value="ECO:0007669"/>
    <property type="project" value="UniProtKB-SubCell"/>
</dbReference>
<dbReference type="InterPro" id="IPR011530">
    <property type="entry name" value="rRNA_adenine_dimethylase"/>
</dbReference>
<evidence type="ECO:0000313" key="18">
    <source>
        <dbReference type="Ensembl" id="ENSSSUP00005025242.1"/>
    </source>
</evidence>
<feature type="binding site" evidence="14">
    <location>
        <position position="135"/>
    </location>
    <ligand>
        <name>S-adenosyl-L-methionine</name>
        <dbReference type="ChEBI" id="CHEBI:59789"/>
    </ligand>
</feature>
<keyword evidence="8" id="KW-0007">Acetylation</keyword>